<feature type="domain" description="Reverse transcriptase" evidence="8">
    <location>
        <begin position="194"/>
        <end position="370"/>
    </location>
</feature>
<dbReference type="InterPro" id="IPR043128">
    <property type="entry name" value="Rev_trsase/Diguanyl_cyclase"/>
</dbReference>
<dbReference type="GO" id="GO:0003964">
    <property type="term" value="F:RNA-directed DNA polymerase activity"/>
    <property type="evidence" value="ECO:0007669"/>
    <property type="project" value="UniProtKB-KW"/>
</dbReference>
<dbReference type="InterPro" id="IPR050951">
    <property type="entry name" value="Retrovirus_Pol_polyprotein"/>
</dbReference>
<proteinExistence type="predicted"/>
<evidence type="ECO:0000256" key="4">
    <source>
        <dbReference type="ARBA" id="ARBA00022722"/>
    </source>
</evidence>
<dbReference type="PROSITE" id="PS50878">
    <property type="entry name" value="RT_POL"/>
    <property type="match status" value="1"/>
</dbReference>
<dbReference type="FunFam" id="3.10.20.370:FF:000001">
    <property type="entry name" value="Retrovirus-related Pol polyprotein from transposon 17.6-like protein"/>
    <property type="match status" value="1"/>
</dbReference>
<evidence type="ECO:0000256" key="7">
    <source>
        <dbReference type="ARBA" id="ARBA00022918"/>
    </source>
</evidence>
<dbReference type="CDD" id="cd01647">
    <property type="entry name" value="RT_LTR"/>
    <property type="match status" value="1"/>
</dbReference>
<dbReference type="GO" id="GO:0006508">
    <property type="term" value="P:proteolysis"/>
    <property type="evidence" value="ECO:0007669"/>
    <property type="project" value="InterPro"/>
</dbReference>
<dbReference type="Gene3D" id="3.30.70.270">
    <property type="match status" value="2"/>
</dbReference>
<dbReference type="EMBL" id="CP144753">
    <property type="protein sequence ID" value="WVZ95057.1"/>
    <property type="molecule type" value="Genomic_DNA"/>
</dbReference>
<evidence type="ECO:0000313" key="9">
    <source>
        <dbReference type="EMBL" id="WVZ95057.1"/>
    </source>
</evidence>
<evidence type="ECO:0000256" key="2">
    <source>
        <dbReference type="ARBA" id="ARBA00022679"/>
    </source>
</evidence>
<name>A0AAQ3US02_PASNO</name>
<keyword evidence="3" id="KW-0548">Nucleotidyltransferase</keyword>
<dbReference type="CDD" id="cd09274">
    <property type="entry name" value="RNase_HI_RT_Ty3"/>
    <property type="match status" value="1"/>
</dbReference>
<reference evidence="9 10" key="1">
    <citation type="submission" date="2024-02" db="EMBL/GenBank/DDBJ databases">
        <title>High-quality chromosome-scale genome assembly of Pensacola bahiagrass (Paspalum notatum Flugge var. saurae).</title>
        <authorList>
            <person name="Vega J.M."/>
            <person name="Podio M."/>
            <person name="Orjuela J."/>
            <person name="Siena L.A."/>
            <person name="Pessino S.C."/>
            <person name="Combes M.C."/>
            <person name="Mariac C."/>
            <person name="Albertini E."/>
            <person name="Pupilli F."/>
            <person name="Ortiz J.P.A."/>
            <person name="Leblanc O."/>
        </authorList>
    </citation>
    <scope>NUCLEOTIDE SEQUENCE [LARGE SCALE GENOMIC DNA]</scope>
    <source>
        <strain evidence="9">R1</strain>
        <tissue evidence="9">Leaf</tissue>
    </source>
</reference>
<dbReference type="CDD" id="cd00303">
    <property type="entry name" value="retropepsin_like"/>
    <property type="match status" value="1"/>
</dbReference>
<keyword evidence="5" id="KW-0255">Endonuclease</keyword>
<evidence type="ECO:0000256" key="3">
    <source>
        <dbReference type="ARBA" id="ARBA00022695"/>
    </source>
</evidence>
<keyword evidence="7" id="KW-0695">RNA-directed DNA polymerase</keyword>
<dbReference type="PANTHER" id="PTHR37984">
    <property type="entry name" value="PROTEIN CBG26694"/>
    <property type="match status" value="1"/>
</dbReference>
<dbReference type="Pfam" id="PF17917">
    <property type="entry name" value="RT_RNaseH"/>
    <property type="match status" value="1"/>
</dbReference>
<dbReference type="Pfam" id="PF08284">
    <property type="entry name" value="RVP_2"/>
    <property type="match status" value="1"/>
</dbReference>
<dbReference type="PROSITE" id="PS00141">
    <property type="entry name" value="ASP_PROTEASE"/>
    <property type="match status" value="1"/>
</dbReference>
<dbReference type="AlphaFoldDB" id="A0AAQ3US02"/>
<dbReference type="Gene3D" id="2.40.70.10">
    <property type="entry name" value="Acid Proteases"/>
    <property type="match status" value="1"/>
</dbReference>
<dbReference type="InterPro" id="IPR021109">
    <property type="entry name" value="Peptidase_aspartic_dom_sf"/>
</dbReference>
<dbReference type="GO" id="GO:0004190">
    <property type="term" value="F:aspartic-type endopeptidase activity"/>
    <property type="evidence" value="ECO:0007669"/>
    <property type="project" value="InterPro"/>
</dbReference>
<dbReference type="SUPFAM" id="SSF56672">
    <property type="entry name" value="DNA/RNA polymerases"/>
    <property type="match status" value="1"/>
</dbReference>
<dbReference type="InterPro" id="IPR041373">
    <property type="entry name" value="RT_RNaseH"/>
</dbReference>
<keyword evidence="4" id="KW-0540">Nuclease</keyword>
<sequence length="647" mass="73954">MVLGEFLVYSVSATVLFDSGASHSFISASFAKKNKIFAAPLKNPLLTRTPGADITCYVGCDGVLIILSGVAFMANLVILESQGIDVILGMDWLSQHGGVTRCSDNTVHLTSPDGTQVSCHAKGATRDPLNFNIEAKALEEIPVVCEYPDVFPEELPGMPPDRDVEFIIDLVLGTTPIAKRPYRMAPAELTELKEQLRELQPSSSPWGAPVLFVTKKDGSMRMCIDYRSLDEVTIKHKYPLPRIDDLFDQLRGAKYFSKIDLESQLKIRKEDIQKTAFVTRYGQYEFTVMPFGLTNAPAYFMNLMNKVFMDGLDKYVVVFIDDILIYSKDAVEHERHLRLVLEKLRSHQLYAKYSKCEFWLEKVAFLGHIVTAKGVAVDPEKVRAVSEWQQPTNVTEVRSFLGLAGYYSRFIEGFAKIAGPLFALQKKGAKFEWTTACEKSFQELKARLTIAPILVQPDIFRDFVIYCDASRQGLGCVLMQDGKVIAYASRKLKDHEQNYPTHDLELAAVLHALKIWRHYLLGSKCQIFTDHKSLKYISTQADQNMRQHRWLELIKDYDLEIHYHLGKANVVADALSRKVYKKELIPNNKHLREELAQINVHIVHEFQEETLMVQPMLTDQINRTKRKMKKFRRPYSRFRRNPLRSSK</sequence>
<dbReference type="FunFam" id="3.30.70.270:FF:000020">
    <property type="entry name" value="Transposon Tf2-6 polyprotein-like Protein"/>
    <property type="match status" value="1"/>
</dbReference>
<dbReference type="EC" id="2.7.7.49" evidence="1"/>
<dbReference type="InterPro" id="IPR043502">
    <property type="entry name" value="DNA/RNA_pol_sf"/>
</dbReference>
<evidence type="ECO:0000256" key="1">
    <source>
        <dbReference type="ARBA" id="ARBA00012493"/>
    </source>
</evidence>
<keyword evidence="10" id="KW-1185">Reference proteome</keyword>
<dbReference type="Gene3D" id="3.10.10.10">
    <property type="entry name" value="HIV Type 1 Reverse Transcriptase, subunit A, domain 1"/>
    <property type="match status" value="1"/>
</dbReference>
<keyword evidence="6" id="KW-0378">Hydrolase</keyword>
<keyword evidence="2" id="KW-0808">Transferase</keyword>
<dbReference type="GO" id="GO:0004519">
    <property type="term" value="F:endonuclease activity"/>
    <property type="evidence" value="ECO:0007669"/>
    <property type="project" value="UniProtKB-KW"/>
</dbReference>
<dbReference type="InterPro" id="IPR001969">
    <property type="entry name" value="Aspartic_peptidase_AS"/>
</dbReference>
<dbReference type="Proteomes" id="UP001341281">
    <property type="component" value="Chromosome 09"/>
</dbReference>
<evidence type="ECO:0000259" key="8">
    <source>
        <dbReference type="PROSITE" id="PS50878"/>
    </source>
</evidence>
<evidence type="ECO:0000313" key="10">
    <source>
        <dbReference type="Proteomes" id="UP001341281"/>
    </source>
</evidence>
<dbReference type="SUPFAM" id="SSF50630">
    <property type="entry name" value="Acid proteases"/>
    <property type="match status" value="1"/>
</dbReference>
<dbReference type="PANTHER" id="PTHR37984:SF5">
    <property type="entry name" value="PROTEIN NYNRIN-LIKE"/>
    <property type="match status" value="1"/>
</dbReference>
<accession>A0AAQ3US02</accession>
<dbReference type="Pfam" id="PF00078">
    <property type="entry name" value="RVT_1"/>
    <property type="match status" value="1"/>
</dbReference>
<gene>
    <name evidence="9" type="ORF">U9M48_040862</name>
</gene>
<dbReference type="Gene3D" id="3.10.20.370">
    <property type="match status" value="1"/>
</dbReference>
<evidence type="ECO:0000256" key="6">
    <source>
        <dbReference type="ARBA" id="ARBA00022801"/>
    </source>
</evidence>
<organism evidence="9 10">
    <name type="scientific">Paspalum notatum var. saurae</name>
    <dbReference type="NCBI Taxonomy" id="547442"/>
    <lineage>
        <taxon>Eukaryota</taxon>
        <taxon>Viridiplantae</taxon>
        <taxon>Streptophyta</taxon>
        <taxon>Embryophyta</taxon>
        <taxon>Tracheophyta</taxon>
        <taxon>Spermatophyta</taxon>
        <taxon>Magnoliopsida</taxon>
        <taxon>Liliopsida</taxon>
        <taxon>Poales</taxon>
        <taxon>Poaceae</taxon>
        <taxon>PACMAD clade</taxon>
        <taxon>Panicoideae</taxon>
        <taxon>Andropogonodae</taxon>
        <taxon>Paspaleae</taxon>
        <taxon>Paspalinae</taxon>
        <taxon>Paspalum</taxon>
    </lineage>
</organism>
<protein>
    <recommendedName>
        <fullName evidence="1">RNA-directed DNA polymerase</fullName>
        <ecNumber evidence="1">2.7.7.49</ecNumber>
    </recommendedName>
</protein>
<dbReference type="InterPro" id="IPR000477">
    <property type="entry name" value="RT_dom"/>
</dbReference>
<evidence type="ECO:0000256" key="5">
    <source>
        <dbReference type="ARBA" id="ARBA00022759"/>
    </source>
</evidence>